<reference evidence="2 3" key="1">
    <citation type="journal article" date="2017" name="ISME J.">
        <title>Energy and carbon metabolisms in a deep terrestrial subsurface fluid microbial community.</title>
        <authorList>
            <person name="Momper L."/>
            <person name="Jungbluth S.P."/>
            <person name="Lee M.D."/>
            <person name="Amend J.P."/>
        </authorList>
    </citation>
    <scope>NUCLEOTIDE SEQUENCE [LARGE SCALE GENOMIC DNA]</scope>
    <source>
        <strain evidence="2">SURF_5</strain>
    </source>
</reference>
<accession>A0A3A4NJ20</accession>
<evidence type="ECO:0000259" key="1">
    <source>
        <dbReference type="Pfam" id="PF08241"/>
    </source>
</evidence>
<evidence type="ECO:0000313" key="3">
    <source>
        <dbReference type="Proteomes" id="UP000265882"/>
    </source>
</evidence>
<dbReference type="InterPro" id="IPR029063">
    <property type="entry name" value="SAM-dependent_MTases_sf"/>
</dbReference>
<dbReference type="GO" id="GO:0032259">
    <property type="term" value="P:methylation"/>
    <property type="evidence" value="ECO:0007669"/>
    <property type="project" value="UniProtKB-KW"/>
</dbReference>
<dbReference type="GO" id="GO:0008757">
    <property type="term" value="F:S-adenosylmethionine-dependent methyltransferase activity"/>
    <property type="evidence" value="ECO:0007669"/>
    <property type="project" value="InterPro"/>
</dbReference>
<protein>
    <submittedName>
        <fullName evidence="2">Class I SAM-dependent methyltransferase</fullName>
    </submittedName>
</protein>
<dbReference type="Pfam" id="PF08241">
    <property type="entry name" value="Methyltransf_11"/>
    <property type="match status" value="1"/>
</dbReference>
<dbReference type="PANTHER" id="PTHR42912:SF93">
    <property type="entry name" value="N6-ADENOSINE-METHYLTRANSFERASE TMT1A"/>
    <property type="match status" value="1"/>
</dbReference>
<feature type="domain" description="Methyltransferase type 11" evidence="1">
    <location>
        <begin position="49"/>
        <end position="141"/>
    </location>
</feature>
<dbReference type="EMBL" id="QZKU01000076">
    <property type="protein sequence ID" value="RJP20557.1"/>
    <property type="molecule type" value="Genomic_DNA"/>
</dbReference>
<name>A0A3A4NJ20_ABYX5</name>
<dbReference type="CDD" id="cd02440">
    <property type="entry name" value="AdoMet_MTases"/>
    <property type="match status" value="1"/>
</dbReference>
<organism evidence="2 3">
    <name type="scientific">Abyssobacteria bacterium (strain SURF_5)</name>
    <dbReference type="NCBI Taxonomy" id="2093360"/>
    <lineage>
        <taxon>Bacteria</taxon>
        <taxon>Pseudomonadati</taxon>
        <taxon>Candidatus Hydrogenedentota</taxon>
        <taxon>Candidatus Abyssobacteria</taxon>
    </lineage>
</organism>
<keyword evidence="2" id="KW-0808">Transferase</keyword>
<dbReference type="PANTHER" id="PTHR42912">
    <property type="entry name" value="METHYLTRANSFERASE"/>
    <property type="match status" value="1"/>
</dbReference>
<dbReference type="InterPro" id="IPR013216">
    <property type="entry name" value="Methyltransf_11"/>
</dbReference>
<dbReference type="SUPFAM" id="SSF53335">
    <property type="entry name" value="S-adenosyl-L-methionine-dependent methyltransferases"/>
    <property type="match status" value="1"/>
</dbReference>
<keyword evidence="2" id="KW-0489">Methyltransferase</keyword>
<dbReference type="AlphaFoldDB" id="A0A3A4NJ20"/>
<dbReference type="InterPro" id="IPR050508">
    <property type="entry name" value="Methyltransf_Superfamily"/>
</dbReference>
<proteinExistence type="predicted"/>
<dbReference type="Proteomes" id="UP000265882">
    <property type="component" value="Unassembled WGS sequence"/>
</dbReference>
<dbReference type="Gene3D" id="3.40.50.150">
    <property type="entry name" value="Vaccinia Virus protein VP39"/>
    <property type="match status" value="1"/>
</dbReference>
<evidence type="ECO:0000313" key="2">
    <source>
        <dbReference type="EMBL" id="RJP20557.1"/>
    </source>
</evidence>
<sequence>MTARKLRYDPNYYDDLVEQARVFSSGFEQKLQQWADLVEFRFSRESIALDAGCGAGSVTRFLLSRCGQVVALDRSKYSIERAHEIIKEAHFCISDLDEALPFVDASFHLIAAYEVIEHLRNPKAFLREAYRVLKAGGSLLIKTPNAWDLWRVLDPLRGKQWYANADKTHVGYFHSLKLARVLRDAGFREIKVRAGTRPIVYSQPKSRWNRRLPLFGLGLVALARKGAINQ</sequence>
<comment type="caution">
    <text evidence="2">The sequence shown here is derived from an EMBL/GenBank/DDBJ whole genome shotgun (WGS) entry which is preliminary data.</text>
</comment>
<gene>
    <name evidence="2" type="ORF">C4520_11365</name>
</gene>